<organism evidence="7 8">
    <name type="scientific">Diatrype stigma</name>
    <dbReference type="NCBI Taxonomy" id="117547"/>
    <lineage>
        <taxon>Eukaryota</taxon>
        <taxon>Fungi</taxon>
        <taxon>Dikarya</taxon>
        <taxon>Ascomycota</taxon>
        <taxon>Pezizomycotina</taxon>
        <taxon>Sordariomycetes</taxon>
        <taxon>Xylariomycetidae</taxon>
        <taxon>Xylariales</taxon>
        <taxon>Diatrypaceae</taxon>
        <taxon>Diatrype</taxon>
    </lineage>
</organism>
<comment type="subcellular location">
    <subcellularLocation>
        <location evidence="1">Nucleus</location>
    </subcellularLocation>
</comment>
<dbReference type="PANTHER" id="PTHR13115:SF8">
    <property type="entry name" value="RNA POLYMERASE-ASSOCIATED PROTEIN RTF1 HOMOLOG"/>
    <property type="match status" value="1"/>
</dbReference>
<dbReference type="GO" id="GO:0003677">
    <property type="term" value="F:DNA binding"/>
    <property type="evidence" value="ECO:0007669"/>
    <property type="project" value="InterPro"/>
</dbReference>
<dbReference type="GO" id="GO:1990269">
    <property type="term" value="F:RNA polymerase II C-terminal domain phosphoserine binding"/>
    <property type="evidence" value="ECO:0007669"/>
    <property type="project" value="TreeGrafter"/>
</dbReference>
<protein>
    <submittedName>
        <fullName evidence="7">RNA polymerase-associated protein rtf1</fullName>
    </submittedName>
</protein>
<feature type="domain" description="Plus3" evidence="6">
    <location>
        <begin position="273"/>
        <end position="425"/>
    </location>
</feature>
<dbReference type="SMART" id="SM00719">
    <property type="entry name" value="Plus3"/>
    <property type="match status" value="1"/>
</dbReference>
<feature type="compositionally biased region" description="Low complexity" evidence="5">
    <location>
        <begin position="489"/>
        <end position="504"/>
    </location>
</feature>
<dbReference type="FunFam" id="3.90.70.200:FF:000005">
    <property type="entry name" value="Related to Pol II transcription elongation factor"/>
    <property type="match status" value="1"/>
</dbReference>
<dbReference type="Gene3D" id="3.90.70.200">
    <property type="entry name" value="Plus-3 domain"/>
    <property type="match status" value="1"/>
</dbReference>
<dbReference type="PANTHER" id="PTHR13115">
    <property type="entry name" value="RNA POLYMERASE-ASSOCIATED PROTEIN RTF1 HOMOLOG"/>
    <property type="match status" value="1"/>
</dbReference>
<dbReference type="InterPro" id="IPR004343">
    <property type="entry name" value="Plus-3_dom"/>
</dbReference>
<feature type="compositionally biased region" description="Basic and acidic residues" evidence="5">
    <location>
        <begin position="515"/>
        <end position="547"/>
    </location>
</feature>
<evidence type="ECO:0000256" key="5">
    <source>
        <dbReference type="SAM" id="MobiDB-lite"/>
    </source>
</evidence>
<feature type="compositionally biased region" description="Polar residues" evidence="5">
    <location>
        <begin position="555"/>
        <end position="579"/>
    </location>
</feature>
<keyword evidence="8" id="KW-1185">Reference proteome</keyword>
<evidence type="ECO:0000256" key="4">
    <source>
        <dbReference type="ARBA" id="ARBA00023242"/>
    </source>
</evidence>
<feature type="region of interest" description="Disordered" evidence="5">
    <location>
        <begin position="1"/>
        <end position="118"/>
    </location>
</feature>
<gene>
    <name evidence="7" type="primary">RTF1</name>
    <name evidence="7" type="ORF">SLS62_007538</name>
</gene>
<sequence length="638" mass="71300">MADVDDEFLALVGGDESSDEESNQAGNDDDNGSRAGSESPLPDDTSRKAASAKGSKKKGQDHSDEEEEGEASSVASPGSQDSAPMDESDSDNEVSQLNHTNGKVADEEGTSYPVDGIYASEAEKEEILAMPELEREQLLAKRQEDVDRQRQNEILRALLKNREDDPQSAKKRKAGTAELDDAQRKTSRQRTKVGGSKVGETSAGIESLRRARAEKNDRQRRREEDRERHKDKSISFARSSSDHGDDDSDVEWTGARRSRHSKSRTPEIKEIPLADLRDFERIRLGRSRFRDVCFYPGFEEAILGCYVRISIGPNREGVNEYRMALIKGFSQGKPYAMEKQNGQTFVTDQYVKAAHGKAERDWPFLMCSDQPFTEVCQSCRWLITRLMIVQSEFKRYKAVFQDEGLLFPKRPTLNAKIDDINGLLTRHWTDAEVNGKIERERALRNKYAPNERNRLLQSLEEAKRRGDDVRVGRIQDQLDSLETPRLAFKTSLTPSKKSAPSTPSQQDRLAQINADNRRKNNEAVRKAQIQEKAKLREAQARVARGESLDEDSAQLLKTKSGGDSQSTPVHGSGASTPANGTPKLGSTPKATLLPHLAKLQMHNHQAGIDKKGLPQIHKPIVDDDVIAAMDLDIDVEID</sequence>
<dbReference type="EMBL" id="JAKJXP020000062">
    <property type="protein sequence ID" value="KAK7750562.1"/>
    <property type="molecule type" value="Genomic_DNA"/>
</dbReference>
<dbReference type="SUPFAM" id="SSF159042">
    <property type="entry name" value="Plus3-like"/>
    <property type="match status" value="1"/>
</dbReference>
<comment type="caution">
    <text evidence="7">The sequence shown here is derived from an EMBL/GenBank/DDBJ whole genome shotgun (WGS) entry which is preliminary data.</text>
</comment>
<feature type="compositionally biased region" description="Basic and acidic residues" evidence="5">
    <location>
        <begin position="207"/>
        <end position="233"/>
    </location>
</feature>
<feature type="region of interest" description="Disordered" evidence="5">
    <location>
        <begin position="157"/>
        <end position="264"/>
    </location>
</feature>
<evidence type="ECO:0000313" key="7">
    <source>
        <dbReference type="EMBL" id="KAK7750562.1"/>
    </source>
</evidence>
<keyword evidence="4" id="KW-0539">Nucleus</keyword>
<dbReference type="PROSITE" id="PS51360">
    <property type="entry name" value="PLUS3"/>
    <property type="match status" value="1"/>
</dbReference>
<dbReference type="AlphaFoldDB" id="A0AAN9UNS1"/>
<name>A0AAN9UNS1_9PEZI</name>
<feature type="compositionally biased region" description="Acidic residues" evidence="5">
    <location>
        <begin position="16"/>
        <end position="30"/>
    </location>
</feature>
<keyword evidence="2" id="KW-0805">Transcription regulation</keyword>
<feature type="region of interest" description="Disordered" evidence="5">
    <location>
        <begin position="485"/>
        <end position="589"/>
    </location>
</feature>
<accession>A0AAN9UNS1</accession>
<keyword evidence="3" id="KW-0804">Transcription</keyword>
<evidence type="ECO:0000256" key="1">
    <source>
        <dbReference type="ARBA" id="ARBA00004123"/>
    </source>
</evidence>
<evidence type="ECO:0000259" key="6">
    <source>
        <dbReference type="PROSITE" id="PS51360"/>
    </source>
</evidence>
<dbReference type="InterPro" id="IPR036128">
    <property type="entry name" value="Plus3-like_sf"/>
</dbReference>
<evidence type="ECO:0000256" key="3">
    <source>
        <dbReference type="ARBA" id="ARBA00023163"/>
    </source>
</evidence>
<evidence type="ECO:0000256" key="2">
    <source>
        <dbReference type="ARBA" id="ARBA00023015"/>
    </source>
</evidence>
<dbReference type="Pfam" id="PF03126">
    <property type="entry name" value="Plus-3"/>
    <property type="match status" value="1"/>
</dbReference>
<proteinExistence type="predicted"/>
<dbReference type="Proteomes" id="UP001320420">
    <property type="component" value="Unassembled WGS sequence"/>
</dbReference>
<reference evidence="7 8" key="1">
    <citation type="submission" date="2024-02" db="EMBL/GenBank/DDBJ databases">
        <title>De novo assembly and annotation of 12 fungi associated with fruit tree decline syndrome in Ontario, Canada.</title>
        <authorList>
            <person name="Sulman M."/>
            <person name="Ellouze W."/>
            <person name="Ilyukhin E."/>
        </authorList>
    </citation>
    <scope>NUCLEOTIDE SEQUENCE [LARGE SCALE GENOMIC DNA]</scope>
    <source>
        <strain evidence="7 8">M11/M66-122</strain>
    </source>
</reference>
<dbReference type="GO" id="GO:0016593">
    <property type="term" value="C:Cdc73/Paf1 complex"/>
    <property type="evidence" value="ECO:0007669"/>
    <property type="project" value="TreeGrafter"/>
</dbReference>
<evidence type="ECO:0000313" key="8">
    <source>
        <dbReference type="Proteomes" id="UP001320420"/>
    </source>
</evidence>